<proteinExistence type="predicted"/>
<evidence type="ECO:0000259" key="1">
    <source>
        <dbReference type="Pfam" id="PF13503"/>
    </source>
</evidence>
<organism evidence="2 3">
    <name type="scientific">Pseudomonas putida</name>
    <name type="common">Arthrobacter siderocapsulatus</name>
    <dbReference type="NCBI Taxonomy" id="303"/>
    <lineage>
        <taxon>Bacteria</taxon>
        <taxon>Pseudomonadati</taxon>
        <taxon>Pseudomonadota</taxon>
        <taxon>Gammaproteobacteria</taxon>
        <taxon>Pseudomonadales</taxon>
        <taxon>Pseudomonadaceae</taxon>
        <taxon>Pseudomonas</taxon>
    </lineage>
</organism>
<dbReference type="Proteomes" id="UP000218731">
    <property type="component" value="Chromosome 1"/>
</dbReference>
<reference evidence="2 3" key="1">
    <citation type="submission" date="2015-11" db="EMBL/GenBank/DDBJ databases">
        <title>Complete genome sequencing of a biphenyl-degrading bacterium, Pseudomonas putida KF715 (=NBRC110667).</title>
        <authorList>
            <person name="Suenaga H."/>
            <person name="Fujihara N."/>
            <person name="Watanabe T."/>
            <person name="Hirose J."/>
            <person name="Kimura N."/>
            <person name="Yamazoe A."/>
            <person name="Hosoyama A."/>
            <person name="Shimodaira J."/>
            <person name="Furukawa K."/>
        </authorList>
    </citation>
    <scope>NUCLEOTIDE SEQUENCE [LARGE SCALE GENOMIC DNA]</scope>
    <source>
        <strain evidence="2 3">KF715</strain>
    </source>
</reference>
<dbReference type="RefSeq" id="WP_016486765.1">
    <property type="nucleotide sequence ID" value="NZ_AP015029.1"/>
</dbReference>
<dbReference type="EMBL" id="AP015029">
    <property type="protein sequence ID" value="BAW23201.1"/>
    <property type="molecule type" value="Genomic_DNA"/>
</dbReference>
<evidence type="ECO:0000313" key="3">
    <source>
        <dbReference type="Proteomes" id="UP000218731"/>
    </source>
</evidence>
<dbReference type="AlphaFoldDB" id="A0A1L7NCK0"/>
<sequence length="292" mass="32543">MPSPFVRAMVEVLRVSDRYRLSAIVEMANLAPEVQERLTGYYADRCWPLLQQAQFTNLRTAGPWLFGSRPGSDVSAQYDFQWQLEQGAAGAVCGWIVSALPPDRLARHLSRANIVTGADGHSYLLRFHTAAALQVLDTHRELPGVSEWLAPIHHWWSPVAHPNKRVWLQISGGDQPQSTHFPPITLNEACWAELAGDPLSYQLAELLKGEPSCTALAAACHGTRVGLIQHYLDQAREQGLDREDDLISYVLMLARGGEQLSNSPAWQEAIAATREQQTSLMDNVQRCLRTKD</sequence>
<name>A0A1L7NCK0_PSEPU</name>
<dbReference type="InterPro" id="IPR025391">
    <property type="entry name" value="DUF4123"/>
</dbReference>
<protein>
    <recommendedName>
        <fullName evidence="1">DUF4123 domain-containing protein</fullName>
    </recommendedName>
</protein>
<feature type="domain" description="DUF4123" evidence="1">
    <location>
        <begin position="22"/>
        <end position="140"/>
    </location>
</feature>
<evidence type="ECO:0000313" key="2">
    <source>
        <dbReference type="EMBL" id="BAW23201.1"/>
    </source>
</evidence>
<dbReference type="Pfam" id="PF13503">
    <property type="entry name" value="DUF4123"/>
    <property type="match status" value="1"/>
</dbReference>
<accession>A0A1L7NCK0</accession>
<gene>
    <name evidence="2" type="ORF">KF715C_ch26280</name>
</gene>